<dbReference type="Proteomes" id="UP000319801">
    <property type="component" value="Unassembled WGS sequence"/>
</dbReference>
<organism evidence="1 2">
    <name type="scientific">Bagarius yarrelli</name>
    <name type="common">Goonch</name>
    <name type="synonym">Bagrus yarrelli</name>
    <dbReference type="NCBI Taxonomy" id="175774"/>
    <lineage>
        <taxon>Eukaryota</taxon>
        <taxon>Metazoa</taxon>
        <taxon>Chordata</taxon>
        <taxon>Craniata</taxon>
        <taxon>Vertebrata</taxon>
        <taxon>Euteleostomi</taxon>
        <taxon>Actinopterygii</taxon>
        <taxon>Neopterygii</taxon>
        <taxon>Teleostei</taxon>
        <taxon>Ostariophysi</taxon>
        <taxon>Siluriformes</taxon>
        <taxon>Sisoridae</taxon>
        <taxon>Sisorinae</taxon>
        <taxon>Bagarius</taxon>
    </lineage>
</organism>
<gene>
    <name evidence="1" type="ORF">Baya_16747</name>
</gene>
<comment type="caution">
    <text evidence="1">The sequence shown here is derived from an EMBL/GenBank/DDBJ whole genome shotgun (WGS) entry which is preliminary data.</text>
</comment>
<name>A0A556VWI8_BAGYA</name>
<dbReference type="AlphaFoldDB" id="A0A556VWI8"/>
<sequence length="183" mass="20184">MRVSDRMQWMSDSVDMRVSDGMRVSIDGVSRCVGYDMRVSDTICECRTGYASVGHDMRVSDTICECECRIRYASVGCDMRVLNTIINFLPRAGQFYTALPTTPTPLLFPPILSCCLDVFIMSCTALKDTDISFPTDGPQRPGKCDINGRGLVVRSPNFGGHTVYSTGRQNHDTCGTFSHGSLL</sequence>
<reference evidence="1 2" key="1">
    <citation type="journal article" date="2019" name="Genome Biol. Evol.">
        <title>Whole-Genome Sequencing of the Giant Devil Catfish, Bagarius yarrelli.</title>
        <authorList>
            <person name="Jiang W."/>
            <person name="Lv Y."/>
            <person name="Cheng L."/>
            <person name="Yang K."/>
            <person name="Chao B."/>
            <person name="Wang X."/>
            <person name="Li Y."/>
            <person name="Pan X."/>
            <person name="You X."/>
            <person name="Zhang Y."/>
            <person name="Yang J."/>
            <person name="Li J."/>
            <person name="Zhang X."/>
            <person name="Liu S."/>
            <person name="Sun C."/>
            <person name="Yang J."/>
            <person name="Shi Q."/>
        </authorList>
    </citation>
    <scope>NUCLEOTIDE SEQUENCE [LARGE SCALE GENOMIC DNA]</scope>
    <source>
        <strain evidence="1">JWS20170419001</strain>
        <tissue evidence="1">Muscle</tissue>
    </source>
</reference>
<proteinExistence type="predicted"/>
<accession>A0A556VWI8</accession>
<dbReference type="EMBL" id="VCAZ01000360">
    <property type="protein sequence ID" value="TUG04233.1"/>
    <property type="molecule type" value="Genomic_DNA"/>
</dbReference>
<evidence type="ECO:0000313" key="1">
    <source>
        <dbReference type="EMBL" id="TUG04233.1"/>
    </source>
</evidence>
<evidence type="ECO:0000313" key="2">
    <source>
        <dbReference type="Proteomes" id="UP000319801"/>
    </source>
</evidence>
<keyword evidence="2" id="KW-1185">Reference proteome</keyword>
<protein>
    <submittedName>
        <fullName evidence="1">Uncharacterized protein</fullName>
    </submittedName>
</protein>